<dbReference type="AlphaFoldDB" id="A0A5N4A677"/>
<dbReference type="InterPro" id="IPR036291">
    <property type="entry name" value="NAD(P)-bd_dom_sf"/>
</dbReference>
<dbReference type="GO" id="GO:0016616">
    <property type="term" value="F:oxidoreductase activity, acting on the CH-OH group of donors, NAD or NADP as acceptor"/>
    <property type="evidence" value="ECO:0007669"/>
    <property type="project" value="TreeGrafter"/>
</dbReference>
<dbReference type="PRINTS" id="PR00081">
    <property type="entry name" value="GDHRDH"/>
</dbReference>
<feature type="signal peptide" evidence="4">
    <location>
        <begin position="1"/>
        <end position="18"/>
    </location>
</feature>
<evidence type="ECO:0000313" key="5">
    <source>
        <dbReference type="EMBL" id="KAB0792830.1"/>
    </source>
</evidence>
<protein>
    <recommendedName>
        <fullName evidence="7">Alcohol dehydrogenase</fullName>
    </recommendedName>
</protein>
<dbReference type="Gene3D" id="3.40.50.720">
    <property type="entry name" value="NAD(P)-binding Rossmann-like Domain"/>
    <property type="match status" value="1"/>
</dbReference>
<keyword evidence="6" id="KW-1185">Reference proteome</keyword>
<dbReference type="PANTHER" id="PTHR44229:SF8">
    <property type="entry name" value="ALCOHOL DEHYDROGENASE-RELATED"/>
    <property type="match status" value="1"/>
</dbReference>
<dbReference type="PANTHER" id="PTHR44229">
    <property type="entry name" value="15-HYDROXYPROSTAGLANDIN DEHYDROGENASE [NAD(+)]"/>
    <property type="match status" value="1"/>
</dbReference>
<proteinExistence type="inferred from homology"/>
<dbReference type="InterPro" id="IPR002347">
    <property type="entry name" value="SDR_fam"/>
</dbReference>
<keyword evidence="4" id="KW-0732">Signal</keyword>
<name>A0A5N4A677_PHOPY</name>
<dbReference type="PROSITE" id="PS00061">
    <property type="entry name" value="ADH_SHORT"/>
    <property type="match status" value="1"/>
</dbReference>
<dbReference type="GO" id="GO:0005737">
    <property type="term" value="C:cytoplasm"/>
    <property type="evidence" value="ECO:0007669"/>
    <property type="project" value="TreeGrafter"/>
</dbReference>
<feature type="chain" id="PRO_5024363116" description="Alcohol dehydrogenase" evidence="4">
    <location>
        <begin position="19"/>
        <end position="298"/>
    </location>
</feature>
<dbReference type="InterPro" id="IPR020904">
    <property type="entry name" value="Sc_DH/Rdtase_CS"/>
</dbReference>
<evidence type="ECO:0008006" key="7">
    <source>
        <dbReference type="Google" id="ProtNLM"/>
    </source>
</evidence>
<dbReference type="InParanoid" id="A0A5N4A677"/>
<evidence type="ECO:0000256" key="1">
    <source>
        <dbReference type="ARBA" id="ARBA00006484"/>
    </source>
</evidence>
<dbReference type="SUPFAM" id="SSF51735">
    <property type="entry name" value="NAD(P)-binding Rossmann-fold domains"/>
    <property type="match status" value="1"/>
</dbReference>
<keyword evidence="2" id="KW-0560">Oxidoreductase</keyword>
<dbReference type="PRINTS" id="PR00080">
    <property type="entry name" value="SDRFAMILY"/>
</dbReference>
<comment type="caution">
    <text evidence="5">The sequence shown here is derived from an EMBL/GenBank/DDBJ whole genome shotgun (WGS) entry which is preliminary data.</text>
</comment>
<sequence>MDQTVIWITALSIALVMGEHQPNFKGQIALITGAADGLGFECAHQLLRDGLKGVTIVDTNRIKGREAAMKLNDAFGPGRAIFIPTNVSNEVEFEVAFQVSMKHWKRLDIVVNNAGIVNENNWRLAVNVNAIGTLKGTLLGFKYMSSAKGGRGGVILNMSSLAAIVAPDFFPVYTATKSFIIGLGRSLGQDLYYEHNRVRVVTLCPGFTKTDLIAPERFVNSLSDALSPYVKQSALEGLKNFPTQAVDNVSRACAKVIKDGSNGSVWIVENDLPAYEIIMPDRDSMRKTDSYDVADYIY</sequence>
<reference evidence="5 6" key="1">
    <citation type="journal article" date="2018" name="Elife">
        <title>Firefly genomes illuminate parallel origins of bioluminescence in beetles.</title>
        <authorList>
            <person name="Fallon T.R."/>
            <person name="Lower S.E."/>
            <person name="Chang C.H."/>
            <person name="Bessho-Uehara M."/>
            <person name="Martin G.J."/>
            <person name="Bewick A.J."/>
            <person name="Behringer M."/>
            <person name="Debat H.J."/>
            <person name="Wong I."/>
            <person name="Day J.C."/>
            <person name="Suvorov A."/>
            <person name="Silva C.J."/>
            <person name="Stanger-Hall K.F."/>
            <person name="Hall D.W."/>
            <person name="Schmitz R.J."/>
            <person name="Nelson D.R."/>
            <person name="Lewis S.M."/>
            <person name="Shigenobu S."/>
            <person name="Bybee S.M."/>
            <person name="Larracuente A.M."/>
            <person name="Oba Y."/>
            <person name="Weng J.K."/>
        </authorList>
    </citation>
    <scope>NUCLEOTIDE SEQUENCE [LARGE SCALE GENOMIC DNA]</scope>
    <source>
        <strain evidence="5">1611_PpyrPB1</strain>
        <tissue evidence="5">Whole body</tissue>
    </source>
</reference>
<dbReference type="Pfam" id="PF00106">
    <property type="entry name" value="adh_short"/>
    <property type="match status" value="1"/>
</dbReference>
<dbReference type="FunCoup" id="A0A5N4A677">
    <property type="interactions" value="119"/>
</dbReference>
<comment type="similarity">
    <text evidence="1 3">Belongs to the short-chain dehydrogenases/reductases (SDR) family.</text>
</comment>
<dbReference type="EMBL" id="VVIM01000010">
    <property type="protein sequence ID" value="KAB0792830.1"/>
    <property type="molecule type" value="Genomic_DNA"/>
</dbReference>
<evidence type="ECO:0000256" key="2">
    <source>
        <dbReference type="ARBA" id="ARBA00023002"/>
    </source>
</evidence>
<dbReference type="Proteomes" id="UP000327044">
    <property type="component" value="Unassembled WGS sequence"/>
</dbReference>
<evidence type="ECO:0000313" key="6">
    <source>
        <dbReference type="Proteomes" id="UP000327044"/>
    </source>
</evidence>
<evidence type="ECO:0000256" key="4">
    <source>
        <dbReference type="SAM" id="SignalP"/>
    </source>
</evidence>
<organism evidence="5 6">
    <name type="scientific">Photinus pyralis</name>
    <name type="common">Common eastern firefly</name>
    <name type="synonym">Lampyris pyralis</name>
    <dbReference type="NCBI Taxonomy" id="7054"/>
    <lineage>
        <taxon>Eukaryota</taxon>
        <taxon>Metazoa</taxon>
        <taxon>Ecdysozoa</taxon>
        <taxon>Arthropoda</taxon>
        <taxon>Hexapoda</taxon>
        <taxon>Insecta</taxon>
        <taxon>Pterygota</taxon>
        <taxon>Neoptera</taxon>
        <taxon>Endopterygota</taxon>
        <taxon>Coleoptera</taxon>
        <taxon>Polyphaga</taxon>
        <taxon>Elateriformia</taxon>
        <taxon>Elateroidea</taxon>
        <taxon>Lampyridae</taxon>
        <taxon>Lampyrinae</taxon>
        <taxon>Photinus</taxon>
    </lineage>
</organism>
<evidence type="ECO:0000256" key="3">
    <source>
        <dbReference type="RuleBase" id="RU000363"/>
    </source>
</evidence>
<gene>
    <name evidence="5" type="ORF">PPYR_14789</name>
</gene>
<accession>A0A5N4A677</accession>